<evidence type="ECO:0000259" key="5">
    <source>
        <dbReference type="Pfam" id="PF21674"/>
    </source>
</evidence>
<feature type="coiled-coil region" evidence="2">
    <location>
        <begin position="293"/>
        <end position="405"/>
    </location>
</feature>
<dbReference type="InterPro" id="IPR048348">
    <property type="entry name" value="CCDC22_CC"/>
</dbReference>
<feature type="region of interest" description="Disordered" evidence="3">
    <location>
        <begin position="115"/>
        <end position="150"/>
    </location>
</feature>
<evidence type="ECO:0000256" key="3">
    <source>
        <dbReference type="SAM" id="MobiDB-lite"/>
    </source>
</evidence>
<dbReference type="Pfam" id="PF21674">
    <property type="entry name" value="CCDC22_N"/>
    <property type="match status" value="1"/>
</dbReference>
<dbReference type="PANTHER" id="PTHR15668:SF4">
    <property type="entry name" value="COILED-COIL DOMAIN-CONTAINING PROTEIN 22"/>
    <property type="match status" value="1"/>
</dbReference>
<feature type="domain" description="CCDC22 coiled-coil" evidence="4">
    <location>
        <begin position="233"/>
        <end position="512"/>
    </location>
</feature>
<evidence type="ECO:0000256" key="2">
    <source>
        <dbReference type="SAM" id="Coils"/>
    </source>
</evidence>
<feature type="compositionally biased region" description="Basic and acidic residues" evidence="3">
    <location>
        <begin position="115"/>
        <end position="145"/>
    </location>
</feature>
<dbReference type="STRING" id="51240.A0A2I4E214"/>
<protein>
    <submittedName>
        <fullName evidence="7">Coiled-coil domain-containing protein 22 isoform X1</fullName>
    </submittedName>
</protein>
<evidence type="ECO:0000259" key="4">
    <source>
        <dbReference type="Pfam" id="PF05667"/>
    </source>
</evidence>
<dbReference type="InterPro" id="IPR048349">
    <property type="entry name" value="CCDC22_N"/>
</dbReference>
<dbReference type="KEGG" id="jre:108985554"/>
<evidence type="ECO:0000313" key="7">
    <source>
        <dbReference type="RefSeq" id="XP_018813444.1"/>
    </source>
</evidence>
<evidence type="ECO:0000313" key="6">
    <source>
        <dbReference type="Proteomes" id="UP000235220"/>
    </source>
</evidence>
<dbReference type="RefSeq" id="XP_018813444.1">
    <property type="nucleotide sequence ID" value="XM_018957899.1"/>
</dbReference>
<dbReference type="PANTHER" id="PTHR15668">
    <property type="entry name" value="JM1 PROTEIN"/>
    <property type="match status" value="1"/>
</dbReference>
<sequence>MDESQEILMNSLENSGISIPPSVSSLRDLNPNILVSICAQCLNLLDHTASFPTSLPDGSMATQVKICSDIASGIKSLGYIGDMSFHKFLYPSEEDLYKLIRFLVERLSEISEDRRTADVKDAKGRGRIKDDDQKSTSEDRQKKDNNGGVDLSCKKGRVKLEDLRLNIEVSEWLNTKIGDASLSRLHEADLIRRKMDEVAVDDVYFSRTGDFSKDKLTTVLSGKESSEEVVDAGRDTAGNEETAAWRDDKDVLVFEQKGSSFREQSSKIIYETGKTKNKEKSFLEERTTNNTGLRRLEEELELLRAAAEMAFDAEHPLDFYLGQLDEKIDAKKCNLAELESAWEALRESLEEKKRSLEESLYANNPEAQEKLQKLREVELEKQCVLSEIRQREEEHSQLCAELERQPKTACRNSYIQRIKEITKNSRKQDADIDRILKETRELQLESNSTQERLHRTYAVVDEMVFREAKKDPVGRQAYRLLTSFHEAFEQIYEKILATDRVQREVAEHEMKLAAMASRSLNVEKLQADLDAIRKENVYLQQCLRDN</sequence>
<evidence type="ECO:0000256" key="1">
    <source>
        <dbReference type="ARBA" id="ARBA00006438"/>
    </source>
</evidence>
<dbReference type="GO" id="GO:0005737">
    <property type="term" value="C:cytoplasm"/>
    <property type="evidence" value="ECO:0007669"/>
    <property type="project" value="EnsemblPlants"/>
</dbReference>
<dbReference type="Pfam" id="PF05667">
    <property type="entry name" value="CCDC22_CC"/>
    <property type="match status" value="1"/>
</dbReference>
<gene>
    <name evidence="7" type="primary">LOC108985554</name>
</gene>
<dbReference type="GO" id="GO:0097602">
    <property type="term" value="F:cullin family protein binding"/>
    <property type="evidence" value="ECO:0000318"/>
    <property type="project" value="GO_Central"/>
</dbReference>
<keyword evidence="6" id="KW-1185">Reference proteome</keyword>
<proteinExistence type="inferred from homology"/>
<dbReference type="OrthoDB" id="10266736at2759"/>
<reference evidence="7" key="1">
    <citation type="submission" date="2025-08" db="UniProtKB">
        <authorList>
            <consortium name="RefSeq"/>
        </authorList>
    </citation>
    <scope>IDENTIFICATION</scope>
    <source>
        <tissue evidence="7">Leaves</tissue>
    </source>
</reference>
<keyword evidence="2" id="KW-0175">Coiled coil</keyword>
<organism evidence="6 7">
    <name type="scientific">Juglans regia</name>
    <name type="common">English walnut</name>
    <dbReference type="NCBI Taxonomy" id="51240"/>
    <lineage>
        <taxon>Eukaryota</taxon>
        <taxon>Viridiplantae</taxon>
        <taxon>Streptophyta</taxon>
        <taxon>Embryophyta</taxon>
        <taxon>Tracheophyta</taxon>
        <taxon>Spermatophyta</taxon>
        <taxon>Magnoliopsida</taxon>
        <taxon>eudicotyledons</taxon>
        <taxon>Gunneridae</taxon>
        <taxon>Pentapetalae</taxon>
        <taxon>rosids</taxon>
        <taxon>fabids</taxon>
        <taxon>Fagales</taxon>
        <taxon>Juglandaceae</taxon>
        <taxon>Juglans</taxon>
    </lineage>
</organism>
<dbReference type="GeneID" id="108985554"/>
<dbReference type="InterPro" id="IPR008530">
    <property type="entry name" value="CCDC22"/>
</dbReference>
<comment type="similarity">
    <text evidence="1">Belongs to the CCDC22 family.</text>
</comment>
<feature type="domain" description="CCDC22 N-terminal" evidence="5">
    <location>
        <begin position="1"/>
        <end position="108"/>
    </location>
</feature>
<dbReference type="FunCoup" id="A0A2I4E214">
    <property type="interactions" value="3732"/>
</dbReference>
<dbReference type="Gramene" id="Jr02_26160_p1">
    <property type="protein sequence ID" value="cds.Jr02_26160_p1"/>
    <property type="gene ID" value="Jr02_26160"/>
</dbReference>
<dbReference type="Proteomes" id="UP000235220">
    <property type="component" value="Chromosome 2"/>
</dbReference>
<accession>A0A2I4E214</accession>
<name>A0A2I4E214_JUGRE</name>
<dbReference type="GO" id="GO:2000060">
    <property type="term" value="P:positive regulation of ubiquitin-dependent protein catabolic process"/>
    <property type="evidence" value="ECO:0000318"/>
    <property type="project" value="GO_Central"/>
</dbReference>
<dbReference type="AlphaFoldDB" id="A0A2I4E214"/>